<proteinExistence type="predicted"/>
<evidence type="ECO:0000313" key="1">
    <source>
        <dbReference type="EMBL" id="RAR58219.1"/>
    </source>
</evidence>
<dbReference type="AlphaFoldDB" id="A0A328XJB8"/>
<accession>A0A328XJB8</accession>
<reference evidence="1 2" key="1">
    <citation type="submission" date="2018-06" db="EMBL/GenBank/DDBJ databases">
        <title>Comparative analysis of microorganisms from saline springs in Andes Mountain Range, Colombia.</title>
        <authorList>
            <person name="Rubin E."/>
        </authorList>
    </citation>
    <scope>NUCLEOTIDE SEQUENCE [LARGE SCALE GENOMIC DNA]</scope>
    <source>
        <strain evidence="1 2">USBA-857</strain>
    </source>
</reference>
<sequence>MAITATVIISSISVKPDCVFIFANRVTRIPTLPKRHVPHPSMSQYGLPRHT</sequence>
<name>A0A328XJB8_9GAMM</name>
<gene>
    <name evidence="1" type="ORF">BCL93_112108</name>
</gene>
<protein>
    <submittedName>
        <fullName evidence="1">Uncharacterized protein</fullName>
    </submittedName>
</protein>
<comment type="caution">
    <text evidence="1">The sequence shown here is derived from an EMBL/GenBank/DDBJ whole genome shotgun (WGS) entry which is preliminary data.</text>
</comment>
<organism evidence="1 2">
    <name type="scientific">Onishia taeanensis</name>
    <dbReference type="NCBI Taxonomy" id="284577"/>
    <lineage>
        <taxon>Bacteria</taxon>
        <taxon>Pseudomonadati</taxon>
        <taxon>Pseudomonadota</taxon>
        <taxon>Gammaproteobacteria</taxon>
        <taxon>Oceanospirillales</taxon>
        <taxon>Halomonadaceae</taxon>
        <taxon>Onishia</taxon>
    </lineage>
</organism>
<dbReference type="Proteomes" id="UP000249700">
    <property type="component" value="Unassembled WGS sequence"/>
</dbReference>
<dbReference type="EMBL" id="QLSX01000012">
    <property type="protein sequence ID" value="RAR58219.1"/>
    <property type="molecule type" value="Genomic_DNA"/>
</dbReference>
<evidence type="ECO:0000313" key="2">
    <source>
        <dbReference type="Proteomes" id="UP000249700"/>
    </source>
</evidence>